<keyword evidence="2" id="KW-1185">Reference proteome</keyword>
<dbReference type="EMBL" id="JACBJI010000005">
    <property type="protein sequence ID" value="NYA71725.1"/>
    <property type="molecule type" value="Genomic_DNA"/>
</dbReference>
<dbReference type="RefSeq" id="WP_176006537.1">
    <property type="nucleotide sequence ID" value="NZ_JABWMI010000014.1"/>
</dbReference>
<accession>A0A7Y8Y3M2</accession>
<sequence>MQFKYLFIALIATIPVSSQVQKVGYSEKGDYTLLYYSVKNIDTVKIPGNWERDKRDLATSVYLTNPHSDIAFYIDTKNKKYASAANEAEALKLYVADKTHKIKKSWEIELLDTDNETYQLYKIKGLRHPDGNQVALLGSRGKYVYNIVCYGAIDDNLKSEFLIRLFKNTTP</sequence>
<protein>
    <submittedName>
        <fullName evidence="1">Uncharacterized protein</fullName>
    </submittedName>
</protein>
<dbReference type="Proteomes" id="UP000535020">
    <property type="component" value="Unassembled WGS sequence"/>
</dbReference>
<dbReference type="AlphaFoldDB" id="A0A7Y8Y3M2"/>
<name>A0A7Y8Y3M2_9FLAO</name>
<comment type="caution">
    <text evidence="1">The sequence shown here is derived from an EMBL/GenBank/DDBJ whole genome shotgun (WGS) entry which is preliminary data.</text>
</comment>
<organism evidence="1 2">
    <name type="scientific">Flavobacterium agri</name>
    <dbReference type="NCBI Taxonomy" id="2743471"/>
    <lineage>
        <taxon>Bacteria</taxon>
        <taxon>Pseudomonadati</taxon>
        <taxon>Bacteroidota</taxon>
        <taxon>Flavobacteriia</taxon>
        <taxon>Flavobacteriales</taxon>
        <taxon>Flavobacteriaceae</taxon>
        <taxon>Flavobacterium</taxon>
    </lineage>
</organism>
<evidence type="ECO:0000313" key="1">
    <source>
        <dbReference type="EMBL" id="NYA71725.1"/>
    </source>
</evidence>
<proteinExistence type="predicted"/>
<gene>
    <name evidence="1" type="ORF">HZF10_12395</name>
</gene>
<reference evidence="1 2" key="1">
    <citation type="submission" date="2020-07" db="EMBL/GenBank/DDBJ databases">
        <authorList>
            <person name="Sun Q."/>
        </authorList>
    </citation>
    <scope>NUCLEOTIDE SEQUENCE [LARGE SCALE GENOMIC DNA]</scope>
    <source>
        <strain evidence="1 2">MAH-1</strain>
    </source>
</reference>
<evidence type="ECO:0000313" key="2">
    <source>
        <dbReference type="Proteomes" id="UP000535020"/>
    </source>
</evidence>